<accession>A0ACB8M571</accession>
<proteinExistence type="predicted"/>
<evidence type="ECO:0000313" key="2">
    <source>
        <dbReference type="Proteomes" id="UP000829398"/>
    </source>
</evidence>
<comment type="caution">
    <text evidence="1">The sequence shown here is derived from an EMBL/GenBank/DDBJ whole genome shotgun (WGS) entry which is preliminary data.</text>
</comment>
<protein>
    <submittedName>
        <fullName evidence="1">Sucrose synthase 6</fullName>
    </submittedName>
</protein>
<dbReference type="Proteomes" id="UP000829398">
    <property type="component" value="Chromosome 3"/>
</dbReference>
<evidence type="ECO:0000313" key="1">
    <source>
        <dbReference type="EMBL" id="KAH9780765.1"/>
    </source>
</evidence>
<gene>
    <name evidence="1" type="ORF">KPL71_008207</name>
</gene>
<organism evidence="1 2">
    <name type="scientific">Citrus sinensis</name>
    <name type="common">Sweet orange</name>
    <name type="synonym">Citrus aurantium var. sinensis</name>
    <dbReference type="NCBI Taxonomy" id="2711"/>
    <lineage>
        <taxon>Eukaryota</taxon>
        <taxon>Viridiplantae</taxon>
        <taxon>Streptophyta</taxon>
        <taxon>Embryophyta</taxon>
        <taxon>Tracheophyta</taxon>
        <taxon>Spermatophyta</taxon>
        <taxon>Magnoliopsida</taxon>
        <taxon>eudicotyledons</taxon>
        <taxon>Gunneridae</taxon>
        <taxon>Pentapetalae</taxon>
        <taxon>rosids</taxon>
        <taxon>malvids</taxon>
        <taxon>Sapindales</taxon>
        <taxon>Rutaceae</taxon>
        <taxon>Aurantioideae</taxon>
        <taxon>Citrus</taxon>
    </lineage>
</organism>
<name>A0ACB8M571_CITSI</name>
<dbReference type="EMBL" id="CM039172">
    <property type="protein sequence ID" value="KAH9780765.1"/>
    <property type="molecule type" value="Genomic_DNA"/>
</dbReference>
<reference evidence="2" key="1">
    <citation type="journal article" date="2023" name="Hortic. Res.">
        <title>A chromosome-level phased genome enabling allele-level studies in sweet orange: a case study on citrus Huanglongbing tolerance.</title>
        <authorList>
            <person name="Wu B."/>
            <person name="Yu Q."/>
            <person name="Deng Z."/>
            <person name="Duan Y."/>
            <person name="Luo F."/>
            <person name="Gmitter F. Jr."/>
        </authorList>
    </citation>
    <scope>NUCLEOTIDE SEQUENCE [LARGE SCALE GENOMIC DNA]</scope>
    <source>
        <strain evidence="2">cv. Valencia</strain>
    </source>
</reference>
<keyword evidence="2" id="KW-1185">Reference proteome</keyword>
<sequence length="809" mass="91479">MSSSPSLKRSDTIADTMPDALRQSRYYMKKCFSRYEAAVVPPNVAFAVRPNPGSWEYVKVNSEDLTVDGINVLEYLKFKETIFDQDWAKDENALELDFGAMDFSSPRLTLSSSIGNGVNYVSKFMSTRLSANSEKAKQFLDYLLALNHRGEQLMINDTLDTVDKLQAALIVAEVSISDLPKDTPYQEFQQRFKEWGFEKGWGNTAERVRETMRLFSEVLQAPDAAKLQVLFSRLPNMFNVVIFSPHGYFGQADVLGLPDTGGQVVYILDQVRALEEELLLRIKQQGLSVKPQILVVTRLIPNSKGTKCNQELEPIYDTKHSHILRIPFKTEQAILPQWDATAKILDLMEGKPDLIIGNYSDGNLVASLMASKLGITQATIAHALEKSKYEDSDAKWKELDPKYHFSCQFTADLIAMNQTDFIITSTYQEIAGSKDRPGQYESHTAFTMPGLCRVVSGINVFDPKFNIAAPGADQSVYFPYTEKQKRLTSFHPDIEELLYSKEDNSEHIGYLADRKKPIIFSMARLDTVKNITGLTEWYGKNKRLRNMVNLVVVAGFFDPSKSHDREEIAEIKKMHTLIEKYQLQGQFRWIAAQTDRYRNGELYRCIADTKGAFVQPALYEAFGLTVIEAMNCGLPTFATNQGGPAEIIIDGVSGFHIDPNNGDESSNKIADFFEKCKTDAGYWNQMSAAGRQRIYECYTWKIYANKVLNMGSIYGFWRQINKEPKEAKQRYIQMFYSLLFRKLASNVPIKVPEPLQSAQTSPVESQQPAAATGIAKPQPPASAVIDKPNQQEKTAQQKKRHVRKTMTVI</sequence>